<dbReference type="RefSeq" id="WP_189321503.1">
    <property type="nucleotide sequence ID" value="NZ_BMPQ01000004.1"/>
</dbReference>
<proteinExistence type="predicted"/>
<dbReference type="SUPFAM" id="SSF50475">
    <property type="entry name" value="FMN-binding split barrel"/>
    <property type="match status" value="1"/>
</dbReference>
<gene>
    <name evidence="3" type="ORF">GCM10010094_19840</name>
</gene>
<comment type="caution">
    <text evidence="3">The sequence shown here is derived from an EMBL/GenBank/DDBJ whole genome shotgun (WGS) entry which is preliminary data.</text>
</comment>
<dbReference type="EMBL" id="BMPQ01000004">
    <property type="protein sequence ID" value="GGK59536.1"/>
    <property type="molecule type" value="Genomic_DNA"/>
</dbReference>
<keyword evidence="4" id="KW-1185">Reference proteome</keyword>
<dbReference type="Proteomes" id="UP000637788">
    <property type="component" value="Unassembled WGS sequence"/>
</dbReference>
<dbReference type="GO" id="GO:0016627">
    <property type="term" value="F:oxidoreductase activity, acting on the CH-CH group of donors"/>
    <property type="evidence" value="ECO:0007669"/>
    <property type="project" value="TreeGrafter"/>
</dbReference>
<dbReference type="GO" id="GO:0070967">
    <property type="term" value="F:coenzyme F420 binding"/>
    <property type="evidence" value="ECO:0007669"/>
    <property type="project" value="TreeGrafter"/>
</dbReference>
<name>A0A917VBZ3_9ACTN</name>
<dbReference type="Gene3D" id="2.30.110.10">
    <property type="entry name" value="Electron Transport, Fmn-binding Protein, Chain A"/>
    <property type="match status" value="1"/>
</dbReference>
<accession>A0A917VBZ3</accession>
<dbReference type="Pfam" id="PF01243">
    <property type="entry name" value="PNPOx_N"/>
    <property type="match status" value="1"/>
</dbReference>
<reference evidence="3" key="1">
    <citation type="journal article" date="2014" name="Int. J. Syst. Evol. Microbiol.">
        <title>Complete genome sequence of Corynebacterium casei LMG S-19264T (=DSM 44701T), isolated from a smear-ripened cheese.</title>
        <authorList>
            <consortium name="US DOE Joint Genome Institute (JGI-PGF)"/>
            <person name="Walter F."/>
            <person name="Albersmeier A."/>
            <person name="Kalinowski J."/>
            <person name="Ruckert C."/>
        </authorList>
    </citation>
    <scope>NUCLEOTIDE SEQUENCE</scope>
    <source>
        <strain evidence="3">JCM 3035</strain>
    </source>
</reference>
<dbReference type="InterPro" id="IPR052019">
    <property type="entry name" value="F420H2_bilvrd_red/Heme_oxyg"/>
</dbReference>
<evidence type="ECO:0000313" key="4">
    <source>
        <dbReference type="Proteomes" id="UP000637788"/>
    </source>
</evidence>
<evidence type="ECO:0000313" key="3">
    <source>
        <dbReference type="EMBL" id="GGK59536.1"/>
    </source>
</evidence>
<dbReference type="InterPro" id="IPR012349">
    <property type="entry name" value="Split_barrel_FMN-bd"/>
</dbReference>
<dbReference type="InterPro" id="IPR011576">
    <property type="entry name" value="Pyridox_Oxase_N"/>
</dbReference>
<dbReference type="PANTHER" id="PTHR35176:SF6">
    <property type="entry name" value="HEME OXYGENASE HI_0854-RELATED"/>
    <property type="match status" value="1"/>
</dbReference>
<sequence length="153" mass="17141">MPAQRRGAAIAMTRPELDAFLQAGPVCRLGTIGPGGQPHVSALWFVWDGTHIWLNSLLHSQRWTDLGRDPRASAIVDDGGLDFTRLRGVELRGRVEVVGETPRRGAPNDELRTPERLFADKYAGGALRHDGRHAWLRLTPEKVTSWDFSKLRR</sequence>
<dbReference type="AlphaFoldDB" id="A0A917VBZ3"/>
<dbReference type="GO" id="GO:0005829">
    <property type="term" value="C:cytosol"/>
    <property type="evidence" value="ECO:0007669"/>
    <property type="project" value="TreeGrafter"/>
</dbReference>
<dbReference type="PANTHER" id="PTHR35176">
    <property type="entry name" value="HEME OXYGENASE HI_0854-RELATED"/>
    <property type="match status" value="1"/>
</dbReference>
<feature type="domain" description="Pyridoxamine 5'-phosphate oxidase N-terminal" evidence="2">
    <location>
        <begin position="15"/>
        <end position="146"/>
    </location>
</feature>
<evidence type="ECO:0000259" key="2">
    <source>
        <dbReference type="Pfam" id="PF01243"/>
    </source>
</evidence>
<organism evidence="3 4">
    <name type="scientific">Streptomyces flaveus</name>
    <dbReference type="NCBI Taxonomy" id="66370"/>
    <lineage>
        <taxon>Bacteria</taxon>
        <taxon>Bacillati</taxon>
        <taxon>Actinomycetota</taxon>
        <taxon>Actinomycetes</taxon>
        <taxon>Kitasatosporales</taxon>
        <taxon>Streptomycetaceae</taxon>
        <taxon>Streptomyces</taxon>
        <taxon>Streptomyces aurantiacus group</taxon>
    </lineage>
</organism>
<reference evidence="3" key="2">
    <citation type="submission" date="2020-09" db="EMBL/GenBank/DDBJ databases">
        <authorList>
            <person name="Sun Q."/>
            <person name="Ohkuma M."/>
        </authorList>
    </citation>
    <scope>NUCLEOTIDE SEQUENCE</scope>
    <source>
        <strain evidence="3">JCM 3035</strain>
    </source>
</reference>
<evidence type="ECO:0000256" key="1">
    <source>
        <dbReference type="ARBA" id="ARBA00023002"/>
    </source>
</evidence>
<protein>
    <submittedName>
        <fullName evidence="3">Pyridoxamine 5'-phosphate oxidase</fullName>
    </submittedName>
</protein>
<keyword evidence="1" id="KW-0560">Oxidoreductase</keyword>